<protein>
    <submittedName>
        <fullName evidence="1">Uncharacterized protein</fullName>
    </submittedName>
</protein>
<comment type="caution">
    <text evidence="1">The sequence shown here is derived from an EMBL/GenBank/DDBJ whole genome shotgun (WGS) entry which is preliminary data.</text>
</comment>
<accession>A0AAD2H868</accession>
<organism evidence="1 2">
    <name type="scientific">Mycena citricolor</name>
    <dbReference type="NCBI Taxonomy" id="2018698"/>
    <lineage>
        <taxon>Eukaryota</taxon>
        <taxon>Fungi</taxon>
        <taxon>Dikarya</taxon>
        <taxon>Basidiomycota</taxon>
        <taxon>Agaricomycotina</taxon>
        <taxon>Agaricomycetes</taxon>
        <taxon>Agaricomycetidae</taxon>
        <taxon>Agaricales</taxon>
        <taxon>Marasmiineae</taxon>
        <taxon>Mycenaceae</taxon>
        <taxon>Mycena</taxon>
    </lineage>
</organism>
<feature type="non-terminal residue" evidence="1">
    <location>
        <position position="1"/>
    </location>
</feature>
<proteinExistence type="predicted"/>
<sequence length="69" mass="7956">IHTHQDLFIETDRVSHFYKCRILQIHSMTFALARSTENMASHRASMTFWLAFGLSARTVQSEPASRAFV</sequence>
<reference evidence="1" key="1">
    <citation type="submission" date="2023-11" db="EMBL/GenBank/DDBJ databases">
        <authorList>
            <person name="De Vega J J."/>
            <person name="De Vega J J."/>
        </authorList>
    </citation>
    <scope>NUCLEOTIDE SEQUENCE</scope>
</reference>
<dbReference type="Proteomes" id="UP001295794">
    <property type="component" value="Unassembled WGS sequence"/>
</dbReference>
<dbReference type="AlphaFoldDB" id="A0AAD2H868"/>
<dbReference type="EMBL" id="CAVNYO010000158">
    <property type="protein sequence ID" value="CAK5269959.1"/>
    <property type="molecule type" value="Genomic_DNA"/>
</dbReference>
<keyword evidence="2" id="KW-1185">Reference proteome</keyword>
<gene>
    <name evidence="1" type="ORF">MYCIT1_LOCUS14074</name>
</gene>
<evidence type="ECO:0000313" key="1">
    <source>
        <dbReference type="EMBL" id="CAK5269959.1"/>
    </source>
</evidence>
<name>A0AAD2H868_9AGAR</name>
<evidence type="ECO:0000313" key="2">
    <source>
        <dbReference type="Proteomes" id="UP001295794"/>
    </source>
</evidence>